<dbReference type="EMBL" id="VHSG01000007">
    <property type="protein sequence ID" value="TQV82528.1"/>
    <property type="molecule type" value="Genomic_DNA"/>
</dbReference>
<comment type="caution">
    <text evidence="7">The sequence shown here is derived from an EMBL/GenBank/DDBJ whole genome shotgun (WGS) entry which is preliminary data.</text>
</comment>
<feature type="transmembrane region" description="Helical" evidence="6">
    <location>
        <begin position="100"/>
        <end position="121"/>
    </location>
</feature>
<dbReference type="PANTHER" id="PTHR43461:SF1">
    <property type="entry name" value="TRANSMEMBRANE PROTEIN 256"/>
    <property type="match status" value="1"/>
</dbReference>
<evidence type="ECO:0000256" key="1">
    <source>
        <dbReference type="ARBA" id="ARBA00004141"/>
    </source>
</evidence>
<keyword evidence="4 6" id="KW-1133">Transmembrane helix</keyword>
<sequence length="126" mass="13312">MAKLFLLIAAANGLIAVALGAFGAHGLKSRLPEALMSTYQTGVQYHFYHALALLGVSILLLRPLPGPPPGLLVAGGWLLVAGIVLFCGSLYWLALGGPRWLGPVTPLGGLCFILAWLLLLLSAWRL</sequence>
<gene>
    <name evidence="7" type="ORF">FKG94_07285</name>
</gene>
<keyword evidence="3 6" id="KW-0812">Transmembrane</keyword>
<dbReference type="AlphaFoldDB" id="A0A545TZ85"/>
<evidence type="ECO:0000256" key="6">
    <source>
        <dbReference type="SAM" id="Phobius"/>
    </source>
</evidence>
<evidence type="ECO:0000256" key="5">
    <source>
        <dbReference type="ARBA" id="ARBA00023136"/>
    </source>
</evidence>
<accession>A0A545TZ85</accession>
<feature type="transmembrane region" description="Helical" evidence="6">
    <location>
        <begin position="47"/>
        <end position="64"/>
    </location>
</feature>
<dbReference type="Pfam" id="PF04241">
    <property type="entry name" value="DUF423"/>
    <property type="match status" value="1"/>
</dbReference>
<keyword evidence="5 6" id="KW-0472">Membrane</keyword>
<evidence type="ECO:0000256" key="4">
    <source>
        <dbReference type="ARBA" id="ARBA00022989"/>
    </source>
</evidence>
<dbReference type="Proteomes" id="UP000319732">
    <property type="component" value="Unassembled WGS sequence"/>
</dbReference>
<comment type="similarity">
    <text evidence="2">Belongs to the UPF0382 family.</text>
</comment>
<name>A0A545TZ85_9GAMM</name>
<protein>
    <submittedName>
        <fullName evidence="7">DUF423 domain-containing protein</fullName>
    </submittedName>
</protein>
<organism evidence="7 8">
    <name type="scientific">Exilibacterium tricleocarpae</name>
    <dbReference type="NCBI Taxonomy" id="2591008"/>
    <lineage>
        <taxon>Bacteria</taxon>
        <taxon>Pseudomonadati</taxon>
        <taxon>Pseudomonadota</taxon>
        <taxon>Gammaproteobacteria</taxon>
        <taxon>Cellvibrionales</taxon>
        <taxon>Cellvibrionaceae</taxon>
        <taxon>Exilibacterium</taxon>
    </lineage>
</organism>
<comment type="subcellular location">
    <subcellularLocation>
        <location evidence="1">Membrane</location>
        <topology evidence="1">Multi-pass membrane protein</topology>
    </subcellularLocation>
</comment>
<evidence type="ECO:0000313" key="8">
    <source>
        <dbReference type="Proteomes" id="UP000319732"/>
    </source>
</evidence>
<dbReference type="OrthoDB" id="9802121at2"/>
<feature type="transmembrane region" description="Helical" evidence="6">
    <location>
        <begin position="71"/>
        <end position="94"/>
    </location>
</feature>
<dbReference type="RefSeq" id="WP_142903544.1">
    <property type="nucleotide sequence ID" value="NZ_ML660090.1"/>
</dbReference>
<proteinExistence type="inferred from homology"/>
<dbReference type="InterPro" id="IPR006696">
    <property type="entry name" value="DUF423"/>
</dbReference>
<evidence type="ECO:0000256" key="2">
    <source>
        <dbReference type="ARBA" id="ARBA00009694"/>
    </source>
</evidence>
<dbReference type="PANTHER" id="PTHR43461">
    <property type="entry name" value="TRANSMEMBRANE PROTEIN 256"/>
    <property type="match status" value="1"/>
</dbReference>
<dbReference type="GO" id="GO:0005886">
    <property type="term" value="C:plasma membrane"/>
    <property type="evidence" value="ECO:0007669"/>
    <property type="project" value="TreeGrafter"/>
</dbReference>
<reference evidence="7 8" key="1">
    <citation type="submission" date="2019-06" db="EMBL/GenBank/DDBJ databases">
        <title>Whole genome sequence for Cellvibrionaceae sp. R142.</title>
        <authorList>
            <person name="Wang G."/>
        </authorList>
    </citation>
    <scope>NUCLEOTIDE SEQUENCE [LARGE SCALE GENOMIC DNA]</scope>
    <source>
        <strain evidence="7 8">R142</strain>
    </source>
</reference>
<evidence type="ECO:0000256" key="3">
    <source>
        <dbReference type="ARBA" id="ARBA00022692"/>
    </source>
</evidence>
<evidence type="ECO:0000313" key="7">
    <source>
        <dbReference type="EMBL" id="TQV82528.1"/>
    </source>
</evidence>
<keyword evidence="8" id="KW-1185">Reference proteome</keyword>